<feature type="domain" description="JmjC" evidence="4">
    <location>
        <begin position="99"/>
        <end position="227"/>
    </location>
</feature>
<name>I1YFW0_METFJ</name>
<dbReference type="SMART" id="SM00558">
    <property type="entry name" value="JmjC"/>
    <property type="match status" value="1"/>
</dbReference>
<dbReference type="eggNOG" id="COG2850">
    <property type="taxonomic scope" value="Bacteria"/>
</dbReference>
<gene>
    <name evidence="5" type="ordered locus">Q7C_632</name>
</gene>
<evidence type="ECO:0000256" key="2">
    <source>
        <dbReference type="ARBA" id="ARBA00022723"/>
    </source>
</evidence>
<dbReference type="Gene3D" id="3.40.366.30">
    <property type="entry name" value="50S ribosomal protein L16 arginine hydroxylase, Chain A, Domain 2"/>
    <property type="match status" value="1"/>
</dbReference>
<evidence type="ECO:0000256" key="1">
    <source>
        <dbReference type="ARBA" id="ARBA00001954"/>
    </source>
</evidence>
<keyword evidence="3" id="KW-0408">Iron</keyword>
<dbReference type="InterPro" id="IPR003347">
    <property type="entry name" value="JmjC_dom"/>
</dbReference>
<dbReference type="OrthoDB" id="9764016at2"/>
<dbReference type="EMBL" id="CP003380">
    <property type="protein sequence ID" value="AFJ01803.1"/>
    <property type="molecule type" value="Genomic_DNA"/>
</dbReference>
<dbReference type="STRING" id="754477.Q7C_632"/>
<evidence type="ECO:0000256" key="3">
    <source>
        <dbReference type="ARBA" id="ARBA00023004"/>
    </source>
</evidence>
<keyword evidence="6" id="KW-1185">Reference proteome</keyword>
<dbReference type="GO" id="GO:0016706">
    <property type="term" value="F:2-oxoglutarate-dependent dioxygenase activity"/>
    <property type="evidence" value="ECO:0007669"/>
    <property type="project" value="TreeGrafter"/>
</dbReference>
<reference evidence="5 6" key="1">
    <citation type="journal article" date="2012" name="J. Bacteriol.">
        <title>Complete genome sequences of Methylophaga sp. strain JAM1 and Methylophaga sp. strain JAM7.</title>
        <authorList>
            <person name="Villeneuve C."/>
            <person name="Martineau C."/>
            <person name="Mauffrey F."/>
            <person name="Villemur R."/>
        </authorList>
    </citation>
    <scope>NUCLEOTIDE SEQUENCE [LARGE SCALE GENOMIC DNA]</scope>
    <source>
        <strain evidence="5 6">JAM7</strain>
    </source>
</reference>
<keyword evidence="2" id="KW-0479">Metal-binding</keyword>
<dbReference type="PATRIC" id="fig|754477.3.peg.624"/>
<dbReference type="SUPFAM" id="SSF51197">
    <property type="entry name" value="Clavaminate synthase-like"/>
    <property type="match status" value="1"/>
</dbReference>
<dbReference type="AlphaFoldDB" id="I1YFW0"/>
<dbReference type="GO" id="GO:0046872">
    <property type="term" value="F:metal ion binding"/>
    <property type="evidence" value="ECO:0007669"/>
    <property type="project" value="UniProtKB-KW"/>
</dbReference>
<dbReference type="KEGG" id="mec:Q7C_632"/>
<dbReference type="Gene3D" id="2.60.120.650">
    <property type="entry name" value="Cupin"/>
    <property type="match status" value="1"/>
</dbReference>
<dbReference type="PANTHER" id="PTHR13096">
    <property type="entry name" value="MINA53 MYC INDUCED NUCLEAR ANTIGEN"/>
    <property type="match status" value="1"/>
</dbReference>
<dbReference type="RefSeq" id="WP_014703224.1">
    <property type="nucleotide sequence ID" value="NC_017856.1"/>
</dbReference>
<evidence type="ECO:0000313" key="5">
    <source>
        <dbReference type="EMBL" id="AFJ01803.1"/>
    </source>
</evidence>
<organism evidence="5 6">
    <name type="scientific">Methylophaga frappieri (strain ATCC BAA-2434 / DSM 25690 / JAM7)</name>
    <dbReference type="NCBI Taxonomy" id="754477"/>
    <lineage>
        <taxon>Bacteria</taxon>
        <taxon>Pseudomonadati</taxon>
        <taxon>Pseudomonadota</taxon>
        <taxon>Gammaproteobacteria</taxon>
        <taxon>Thiotrichales</taxon>
        <taxon>Piscirickettsiaceae</taxon>
        <taxon>Methylophaga</taxon>
    </lineage>
</organism>
<accession>I1YFW0</accession>
<proteinExistence type="predicted"/>
<dbReference type="PANTHER" id="PTHR13096:SF8">
    <property type="entry name" value="RIBOSOMAL OXYGENASE 1"/>
    <property type="match status" value="1"/>
</dbReference>
<dbReference type="Proteomes" id="UP000009145">
    <property type="component" value="Chromosome"/>
</dbReference>
<comment type="cofactor">
    <cofactor evidence="1">
        <name>Fe(2+)</name>
        <dbReference type="ChEBI" id="CHEBI:29033"/>
    </cofactor>
</comment>
<dbReference type="PROSITE" id="PS51184">
    <property type="entry name" value="JMJC"/>
    <property type="match status" value="1"/>
</dbReference>
<evidence type="ECO:0000259" key="4">
    <source>
        <dbReference type="PROSITE" id="PS51184"/>
    </source>
</evidence>
<dbReference type="Pfam" id="PF08007">
    <property type="entry name" value="JmjC_2"/>
    <property type="match status" value="1"/>
</dbReference>
<sequence length="391" mass="43807">MTQAAFFNTGMSQQAFLEQYWQKKPLLIRGAFSAPVTDLTPEELAGLACETDIESRLVQQLAKQEWSLQSGPFAETDFSKLPDQDWTLLVQDVDKHWPSLQALWQSFQLIPDWRRDDIMASYAVPGGSVGAHVDNYDVFLLQAEGVRQWQIEDQPLTDPEWLAGCPLRILPSFSPCQSWELHPGDMLYLPPGIAHHGVAKTPCLTLSVGFRAASASQWLESLSEQLSQSPQVVRRYRDPDLQTGRSATEIDARAVQRVRGDLKSLLTESDDLLLIAMGKQLTQLKPSLEVWQFRDQIEFAKVSELAKFFELGNTLQRNSTVPMAWASGSEQNYLFVGGAVLNLGDADPDQLKFLCEATSLANQDWQTLLDSPVLQKTLLQIMQEGAYYDAG</sequence>
<protein>
    <recommendedName>
        <fullName evidence="4">JmjC domain-containing protein</fullName>
    </recommendedName>
</protein>
<dbReference type="HOGENOM" id="CLU_039125_1_0_6"/>
<evidence type="ECO:0000313" key="6">
    <source>
        <dbReference type="Proteomes" id="UP000009145"/>
    </source>
</evidence>
<dbReference type="InterPro" id="IPR039994">
    <property type="entry name" value="NO66-like"/>
</dbReference>